<comment type="caution">
    <text evidence="2">The sequence shown here is derived from an EMBL/GenBank/DDBJ whole genome shotgun (WGS) entry which is preliminary data.</text>
</comment>
<dbReference type="InterPro" id="IPR002347">
    <property type="entry name" value="SDR_fam"/>
</dbReference>
<keyword evidence="2" id="KW-0560">Oxidoreductase</keyword>
<name>E6Q1J9_9ZZZZ</name>
<reference evidence="2" key="1">
    <citation type="submission" date="2009-10" db="EMBL/GenBank/DDBJ databases">
        <title>Diversity of trophic interactions inside an arsenic-rich microbial ecosystem.</title>
        <authorList>
            <person name="Bertin P.N."/>
            <person name="Heinrich-Salmeron A."/>
            <person name="Pelletier E."/>
            <person name="Goulhen-Chollet F."/>
            <person name="Arsene-Ploetze F."/>
            <person name="Gallien S."/>
            <person name="Calteau A."/>
            <person name="Vallenet D."/>
            <person name="Casiot C."/>
            <person name="Chane-Woon-Ming B."/>
            <person name="Giloteaux L."/>
            <person name="Barakat M."/>
            <person name="Bonnefoy V."/>
            <person name="Bruneel O."/>
            <person name="Chandler M."/>
            <person name="Cleiss J."/>
            <person name="Duran R."/>
            <person name="Elbaz-Poulichet F."/>
            <person name="Fonknechten N."/>
            <person name="Lauga B."/>
            <person name="Mornico D."/>
            <person name="Ortet P."/>
            <person name="Schaeffer C."/>
            <person name="Siguier P."/>
            <person name="Alexander Thil Smith A."/>
            <person name="Van Dorsselaer A."/>
            <person name="Weissenbach J."/>
            <person name="Medigue C."/>
            <person name="Le Paslier D."/>
        </authorList>
    </citation>
    <scope>NUCLEOTIDE SEQUENCE</scope>
</reference>
<dbReference type="AlphaFoldDB" id="E6Q1J9"/>
<comment type="similarity">
    <text evidence="1">Belongs to the short-chain dehydrogenases/reductases (SDR) family.</text>
</comment>
<dbReference type="EMBL" id="CABO01000013">
    <property type="protein sequence ID" value="CBI01059.1"/>
    <property type="molecule type" value="Genomic_DNA"/>
</dbReference>
<dbReference type="EC" id="1.1.1.-" evidence="2"/>
<organism evidence="2">
    <name type="scientific">mine drainage metagenome</name>
    <dbReference type="NCBI Taxonomy" id="410659"/>
    <lineage>
        <taxon>unclassified sequences</taxon>
        <taxon>metagenomes</taxon>
        <taxon>ecological metagenomes</taxon>
    </lineage>
</organism>
<evidence type="ECO:0000313" key="2">
    <source>
        <dbReference type="EMBL" id="CBI01059.1"/>
    </source>
</evidence>
<gene>
    <name evidence="2" type="ORF">CARN4_0412</name>
</gene>
<protein>
    <submittedName>
        <fullName evidence="2">Putative 3-oxoacyl-acyl-carrier protein reductase</fullName>
        <ecNumber evidence="2">1.1.1.-</ecNumber>
    </submittedName>
</protein>
<sequence length="255" mass="26579">MRRINGRSVLVTGAASGLAAGIAAGLASDGFARVAITWHESSPEQTLARIRSAGARASATRIDFLAESSAIERALTECVSEHGPFDTLVHAVGPMSFARLERADDEAYRAMFDGNVRSAWLAARAVLPGMRAAAFGRILAFGMNGSALAGSAPGLGLHAAAKSALISLLRTLAAEVAGSGITVNAIEPGDIREKALKRDEARKLSAANPVGRAGSFEDVLDAVRFFVAPERDFITGVVLPVTGGLQGPYERKNPQ</sequence>
<dbReference type="GO" id="GO:0016491">
    <property type="term" value="F:oxidoreductase activity"/>
    <property type="evidence" value="ECO:0007669"/>
    <property type="project" value="UniProtKB-KW"/>
</dbReference>
<dbReference type="PANTHER" id="PTHR42879">
    <property type="entry name" value="3-OXOACYL-(ACYL-CARRIER-PROTEIN) REDUCTASE"/>
    <property type="match status" value="1"/>
</dbReference>
<dbReference type="Gene3D" id="3.40.50.720">
    <property type="entry name" value="NAD(P)-binding Rossmann-like Domain"/>
    <property type="match status" value="1"/>
</dbReference>
<dbReference type="PANTHER" id="PTHR42879:SF2">
    <property type="entry name" value="3-OXOACYL-[ACYL-CARRIER-PROTEIN] REDUCTASE FABG"/>
    <property type="match status" value="1"/>
</dbReference>
<dbReference type="Pfam" id="PF13561">
    <property type="entry name" value="adh_short_C2"/>
    <property type="match status" value="1"/>
</dbReference>
<proteinExistence type="inferred from homology"/>
<dbReference type="SUPFAM" id="SSF51735">
    <property type="entry name" value="NAD(P)-binding Rossmann-fold domains"/>
    <property type="match status" value="1"/>
</dbReference>
<accession>E6Q1J9</accession>
<evidence type="ECO:0000256" key="1">
    <source>
        <dbReference type="ARBA" id="ARBA00006484"/>
    </source>
</evidence>
<dbReference type="PRINTS" id="PR00081">
    <property type="entry name" value="GDHRDH"/>
</dbReference>
<dbReference type="CDD" id="cd05233">
    <property type="entry name" value="SDR_c"/>
    <property type="match status" value="1"/>
</dbReference>
<dbReference type="InterPro" id="IPR036291">
    <property type="entry name" value="NAD(P)-bd_dom_sf"/>
</dbReference>
<dbReference type="InterPro" id="IPR050259">
    <property type="entry name" value="SDR"/>
</dbReference>